<gene>
    <name evidence="1" type="primary">BCOR.4</name>
    <name evidence="1" type="ORF">GBF38_008682</name>
</gene>
<name>A0ACB7EQH2_NIBAL</name>
<accession>A0ACB7EQH2</accession>
<dbReference type="Proteomes" id="UP000805704">
    <property type="component" value="Chromosome 24"/>
</dbReference>
<sequence length="586" mass="66863">MFRGRVVSFPELYRAGNFSIMMTDVRQSDSSQYDCHIPAVDFQQRIVLIVSGPEQVTQVQGRIGRTFSKDAKDNEYSVSTVTTKYSMMENSLMITNITAEDCRLYFCGKRQNSKIQFEEAFRLVSGLRRQPVKDDGVLPNVATALTANVSDPAHQRQLITYGSFGLNGLLFLVFTGLVFTFLSLKTKKRQMNEPPAFTGETIETLETAQKDIEDSIDETDEEEGPGSSKNRCFGLTKRIANSSGYIGDRFKYVTTELYADSSKLSREQRALQHAMLRFSELELKEKGRGTGEEEMTAVEKEERKRQTASRRGGGVVKKKEGGVFHVAPALFSAHLPRQQFSPRLLPPPGQASEAQRESPGLHLPPALTSSSSLLLLMRSLPFRCHDDDLASRRANGRARRSTREERRRGRRRDTKEEERRRGGRRRDTKEEERRRGRRRDTKEEERRRGRRRDTKRRRDGEEEERHEGGERRRETRGGEEERHEGGGERRRGRRRDTKEEERRRGRRRDTKEEVMTKIRVERSCAPGPGLLRLLSPVLLACGAVITQLTLDESSPPLPELLSSASGFKQSHESRVVTALFSTEPGN</sequence>
<dbReference type="EMBL" id="CM024812">
    <property type="protein sequence ID" value="KAG8004454.1"/>
    <property type="molecule type" value="Genomic_DNA"/>
</dbReference>
<organism evidence="1 2">
    <name type="scientific">Nibea albiflora</name>
    <name type="common">Yellow drum</name>
    <name type="synonym">Corvina albiflora</name>
    <dbReference type="NCBI Taxonomy" id="240163"/>
    <lineage>
        <taxon>Eukaryota</taxon>
        <taxon>Metazoa</taxon>
        <taxon>Chordata</taxon>
        <taxon>Craniata</taxon>
        <taxon>Vertebrata</taxon>
        <taxon>Euteleostomi</taxon>
        <taxon>Actinopterygii</taxon>
        <taxon>Neopterygii</taxon>
        <taxon>Teleostei</taxon>
        <taxon>Neoteleostei</taxon>
        <taxon>Acanthomorphata</taxon>
        <taxon>Eupercaria</taxon>
        <taxon>Sciaenidae</taxon>
        <taxon>Nibea</taxon>
    </lineage>
</organism>
<evidence type="ECO:0000313" key="2">
    <source>
        <dbReference type="Proteomes" id="UP000805704"/>
    </source>
</evidence>
<protein>
    <submittedName>
        <fullName evidence="1">BCL-6 corepressor</fullName>
    </submittedName>
</protein>
<reference evidence="1" key="1">
    <citation type="submission" date="2020-04" db="EMBL/GenBank/DDBJ databases">
        <title>A chromosome-scale assembly and high-density genetic map of the yellow drum (Nibea albiflora) genome.</title>
        <authorList>
            <person name="Xu D."/>
            <person name="Zhang W."/>
            <person name="Chen R."/>
            <person name="Tan P."/>
            <person name="Wang L."/>
            <person name="Song H."/>
            <person name="Tian L."/>
            <person name="Zhu Q."/>
            <person name="Wang B."/>
        </authorList>
    </citation>
    <scope>NUCLEOTIDE SEQUENCE</scope>
    <source>
        <strain evidence="1">ZJHYS-2018</strain>
    </source>
</reference>
<evidence type="ECO:0000313" key="1">
    <source>
        <dbReference type="EMBL" id="KAG8004454.1"/>
    </source>
</evidence>
<keyword evidence="2" id="KW-1185">Reference proteome</keyword>
<comment type="caution">
    <text evidence="1">The sequence shown here is derived from an EMBL/GenBank/DDBJ whole genome shotgun (WGS) entry which is preliminary data.</text>
</comment>
<proteinExistence type="predicted"/>